<dbReference type="InterPro" id="IPR019613">
    <property type="entry name" value="DUF4198"/>
</dbReference>
<dbReference type="RefSeq" id="WP_161766908.1">
    <property type="nucleotide sequence ID" value="NZ_JAAATW010000002.1"/>
</dbReference>
<feature type="signal peptide" evidence="1">
    <location>
        <begin position="1"/>
        <end position="25"/>
    </location>
</feature>
<sequence length="266" mass="28480">MSLRSQLLAAACAAVCAAAPLPAAAHFQLVFVEDPLVEAAGDLPLRLVFWHPFENGQVMAMGQPQAFYAISRGKRIDLMDRLAPITFTGAENAAAAYEASLPITRPGDYVLVVEPAPYLEEAEDVFIQQLTKVYVNHAQLPTDWMEPQGLATEILPLNKPYNILAGSTFTGQVLSDGAPVAGVEIEIEYMAAEPDLATNTAKPPTAGPMRGGSVVAISDANGYFTFGIPKAGWWGFAALGSGPVKEHQGKELSQDAVIWVRAWDVQ</sequence>
<comment type="caution">
    <text evidence="2">The sequence shown here is derived from an EMBL/GenBank/DDBJ whole genome shotgun (WGS) entry which is preliminary data.</text>
</comment>
<evidence type="ECO:0000256" key="1">
    <source>
        <dbReference type="SAM" id="SignalP"/>
    </source>
</evidence>
<keyword evidence="3" id="KW-1185">Reference proteome</keyword>
<keyword evidence="1" id="KW-0732">Signal</keyword>
<accession>A0ABW9Y5U8</accession>
<proteinExistence type="predicted"/>
<dbReference type="Proteomes" id="UP001517376">
    <property type="component" value="Unassembled WGS sequence"/>
</dbReference>
<organism evidence="2 3">
    <name type="scientific">Paragemmobacter ruber</name>
    <dbReference type="NCBI Taxonomy" id="1985673"/>
    <lineage>
        <taxon>Bacteria</taxon>
        <taxon>Pseudomonadati</taxon>
        <taxon>Pseudomonadota</taxon>
        <taxon>Alphaproteobacteria</taxon>
        <taxon>Rhodobacterales</taxon>
        <taxon>Paracoccaceae</taxon>
        <taxon>Paragemmobacter</taxon>
    </lineage>
</organism>
<dbReference type="EMBL" id="JAAATW010000002">
    <property type="protein sequence ID" value="NBE07900.1"/>
    <property type="molecule type" value="Genomic_DNA"/>
</dbReference>
<feature type="chain" id="PRO_5047229130" evidence="1">
    <location>
        <begin position="26"/>
        <end position="266"/>
    </location>
</feature>
<evidence type="ECO:0000313" key="3">
    <source>
        <dbReference type="Proteomes" id="UP001517376"/>
    </source>
</evidence>
<protein>
    <submittedName>
        <fullName evidence="2">DUF4198 domain-containing protein</fullName>
    </submittedName>
</protein>
<gene>
    <name evidence="2" type="ORF">GU920_10155</name>
</gene>
<evidence type="ECO:0000313" key="2">
    <source>
        <dbReference type="EMBL" id="NBE07900.1"/>
    </source>
</evidence>
<dbReference type="Pfam" id="PF10670">
    <property type="entry name" value="DUF4198"/>
    <property type="match status" value="1"/>
</dbReference>
<reference evidence="3" key="1">
    <citation type="submission" date="2020-01" db="EMBL/GenBank/DDBJ databases">
        <title>Sphingomonas sp. strain CSW-10.</title>
        <authorList>
            <person name="Chen W.-M."/>
        </authorList>
    </citation>
    <scope>NUCLEOTIDE SEQUENCE [LARGE SCALE GENOMIC DNA]</scope>
    <source>
        <strain evidence="3">CCP-1</strain>
    </source>
</reference>
<name>A0ABW9Y5U8_9RHOB</name>